<organism evidence="2 3">
    <name type="scientific">Laccaria amethystina LaAM-08-1</name>
    <dbReference type="NCBI Taxonomy" id="1095629"/>
    <lineage>
        <taxon>Eukaryota</taxon>
        <taxon>Fungi</taxon>
        <taxon>Dikarya</taxon>
        <taxon>Basidiomycota</taxon>
        <taxon>Agaricomycotina</taxon>
        <taxon>Agaricomycetes</taxon>
        <taxon>Agaricomycetidae</taxon>
        <taxon>Agaricales</taxon>
        <taxon>Agaricineae</taxon>
        <taxon>Hydnangiaceae</taxon>
        <taxon>Laccaria</taxon>
    </lineage>
</organism>
<proteinExistence type="predicted"/>
<evidence type="ECO:0000256" key="1">
    <source>
        <dbReference type="SAM" id="Phobius"/>
    </source>
</evidence>
<dbReference type="AlphaFoldDB" id="A0A0C9YC59"/>
<sequence>MFEYWWLIGCGIVELGWKGVTYLFNGSQLVGQAACLIQLYFRCWSVLVYIYYT</sequence>
<name>A0A0C9YC59_9AGAR</name>
<reference evidence="2 3" key="1">
    <citation type="submission" date="2014-04" db="EMBL/GenBank/DDBJ databases">
        <authorList>
            <consortium name="DOE Joint Genome Institute"/>
            <person name="Kuo A."/>
            <person name="Kohler A."/>
            <person name="Nagy L.G."/>
            <person name="Floudas D."/>
            <person name="Copeland A."/>
            <person name="Barry K.W."/>
            <person name="Cichocki N."/>
            <person name="Veneault-Fourrey C."/>
            <person name="LaButti K."/>
            <person name="Lindquist E.A."/>
            <person name="Lipzen A."/>
            <person name="Lundell T."/>
            <person name="Morin E."/>
            <person name="Murat C."/>
            <person name="Sun H."/>
            <person name="Tunlid A."/>
            <person name="Henrissat B."/>
            <person name="Grigoriev I.V."/>
            <person name="Hibbett D.S."/>
            <person name="Martin F."/>
            <person name="Nordberg H.P."/>
            <person name="Cantor M.N."/>
            <person name="Hua S.X."/>
        </authorList>
    </citation>
    <scope>NUCLEOTIDE SEQUENCE [LARGE SCALE GENOMIC DNA]</scope>
    <source>
        <strain evidence="2 3">LaAM-08-1</strain>
    </source>
</reference>
<dbReference type="Proteomes" id="UP000054477">
    <property type="component" value="Unassembled WGS sequence"/>
</dbReference>
<evidence type="ECO:0000313" key="3">
    <source>
        <dbReference type="Proteomes" id="UP000054477"/>
    </source>
</evidence>
<keyword evidence="1" id="KW-1133">Transmembrane helix</keyword>
<evidence type="ECO:0000313" key="2">
    <source>
        <dbReference type="EMBL" id="KIK07892.1"/>
    </source>
</evidence>
<reference evidence="3" key="2">
    <citation type="submission" date="2015-01" db="EMBL/GenBank/DDBJ databases">
        <title>Evolutionary Origins and Diversification of the Mycorrhizal Mutualists.</title>
        <authorList>
            <consortium name="DOE Joint Genome Institute"/>
            <consortium name="Mycorrhizal Genomics Consortium"/>
            <person name="Kohler A."/>
            <person name="Kuo A."/>
            <person name="Nagy L.G."/>
            <person name="Floudas D."/>
            <person name="Copeland A."/>
            <person name="Barry K.W."/>
            <person name="Cichocki N."/>
            <person name="Veneault-Fourrey C."/>
            <person name="LaButti K."/>
            <person name="Lindquist E.A."/>
            <person name="Lipzen A."/>
            <person name="Lundell T."/>
            <person name="Morin E."/>
            <person name="Murat C."/>
            <person name="Riley R."/>
            <person name="Ohm R."/>
            <person name="Sun H."/>
            <person name="Tunlid A."/>
            <person name="Henrissat B."/>
            <person name="Grigoriev I.V."/>
            <person name="Hibbett D.S."/>
            <person name="Martin F."/>
        </authorList>
    </citation>
    <scope>NUCLEOTIDE SEQUENCE [LARGE SCALE GENOMIC DNA]</scope>
    <source>
        <strain evidence="3">LaAM-08-1</strain>
    </source>
</reference>
<keyword evidence="3" id="KW-1185">Reference proteome</keyword>
<keyword evidence="1" id="KW-0812">Transmembrane</keyword>
<feature type="transmembrane region" description="Helical" evidence="1">
    <location>
        <begin position="29"/>
        <end position="52"/>
    </location>
</feature>
<accession>A0A0C9YC59</accession>
<keyword evidence="1" id="KW-0472">Membrane</keyword>
<protein>
    <submittedName>
        <fullName evidence="2">Uncharacterized protein</fullName>
    </submittedName>
</protein>
<dbReference type="HOGENOM" id="CLU_3069011_0_0_1"/>
<gene>
    <name evidence="2" type="ORF">K443DRAFT_153385</name>
</gene>
<dbReference type="EMBL" id="KN838545">
    <property type="protein sequence ID" value="KIK07892.1"/>
    <property type="molecule type" value="Genomic_DNA"/>
</dbReference>